<reference evidence="2" key="2">
    <citation type="submission" date="2021-09" db="EMBL/GenBank/DDBJ databases">
        <authorList>
            <person name="Jia N."/>
            <person name="Wang J."/>
            <person name="Shi W."/>
            <person name="Du L."/>
            <person name="Sun Y."/>
            <person name="Zhan W."/>
            <person name="Jiang J."/>
            <person name="Wang Q."/>
            <person name="Zhang B."/>
            <person name="Ji P."/>
            <person name="Sakyi L.B."/>
            <person name="Cui X."/>
            <person name="Yuan T."/>
            <person name="Jiang B."/>
            <person name="Yang W."/>
            <person name="Lam T.T.-Y."/>
            <person name="Chang Q."/>
            <person name="Ding S."/>
            <person name="Wang X."/>
            <person name="Zhu J."/>
            <person name="Ruan X."/>
            <person name="Zhao L."/>
            <person name="Wei J."/>
            <person name="Que T."/>
            <person name="Du C."/>
            <person name="Cheng J."/>
            <person name="Dai P."/>
            <person name="Han X."/>
            <person name="Huang E."/>
            <person name="Gao Y."/>
            <person name="Liu J."/>
            <person name="Shao H."/>
            <person name="Ye R."/>
            <person name="Li L."/>
            <person name="Wei W."/>
            <person name="Wang X."/>
            <person name="Wang C."/>
            <person name="Huo Q."/>
            <person name="Li W."/>
            <person name="Guo W."/>
            <person name="Chen H."/>
            <person name="Chen S."/>
            <person name="Zhou L."/>
            <person name="Zhou L."/>
            <person name="Ni X."/>
            <person name="Tian J."/>
            <person name="Zhou Y."/>
            <person name="Sheng Y."/>
            <person name="Liu T."/>
            <person name="Pan Y."/>
            <person name="Xia L."/>
            <person name="Li J."/>
            <person name="Zhao F."/>
            <person name="Cao W."/>
        </authorList>
    </citation>
    <scope>NUCLEOTIDE SEQUENCE</scope>
    <source>
        <strain evidence="2">Rmic-2018</strain>
        <tissue evidence="2">Larvae</tissue>
    </source>
</reference>
<dbReference type="VEuPathDB" id="VectorBase:LOC119178083"/>
<dbReference type="GO" id="GO:0005634">
    <property type="term" value="C:nucleus"/>
    <property type="evidence" value="ECO:0007669"/>
    <property type="project" value="TreeGrafter"/>
</dbReference>
<evidence type="ECO:0000313" key="2">
    <source>
        <dbReference type="EMBL" id="KAH8009831.1"/>
    </source>
</evidence>
<name>A0A9J6D7S1_RHIMP</name>
<dbReference type="GO" id="GO:0035267">
    <property type="term" value="C:NuA4 histone acetyltransferase complex"/>
    <property type="evidence" value="ECO:0007669"/>
    <property type="project" value="TreeGrafter"/>
</dbReference>
<dbReference type="GO" id="GO:0000124">
    <property type="term" value="C:SAGA complex"/>
    <property type="evidence" value="ECO:0007669"/>
    <property type="project" value="TreeGrafter"/>
</dbReference>
<dbReference type="PROSITE" id="PS50290">
    <property type="entry name" value="PI3_4_KINASE_3"/>
    <property type="match status" value="1"/>
</dbReference>
<dbReference type="GO" id="GO:0006355">
    <property type="term" value="P:regulation of DNA-templated transcription"/>
    <property type="evidence" value="ECO:0007669"/>
    <property type="project" value="TreeGrafter"/>
</dbReference>
<dbReference type="Proteomes" id="UP000821866">
    <property type="component" value="Chromosome 9"/>
</dbReference>
<dbReference type="InterPro" id="IPR000403">
    <property type="entry name" value="PI3/4_kinase_cat_dom"/>
</dbReference>
<evidence type="ECO:0000259" key="1">
    <source>
        <dbReference type="PROSITE" id="PS50290"/>
    </source>
</evidence>
<reference evidence="2" key="1">
    <citation type="journal article" date="2020" name="Cell">
        <title>Large-Scale Comparative Analyses of Tick Genomes Elucidate Their Genetic Diversity and Vector Capacities.</title>
        <authorList>
            <consortium name="Tick Genome and Microbiome Consortium (TIGMIC)"/>
            <person name="Jia N."/>
            <person name="Wang J."/>
            <person name="Shi W."/>
            <person name="Du L."/>
            <person name="Sun Y."/>
            <person name="Zhan W."/>
            <person name="Jiang J.F."/>
            <person name="Wang Q."/>
            <person name="Zhang B."/>
            <person name="Ji P."/>
            <person name="Bell-Sakyi L."/>
            <person name="Cui X.M."/>
            <person name="Yuan T.T."/>
            <person name="Jiang B.G."/>
            <person name="Yang W.F."/>
            <person name="Lam T.T."/>
            <person name="Chang Q.C."/>
            <person name="Ding S.J."/>
            <person name="Wang X.J."/>
            <person name="Zhu J.G."/>
            <person name="Ruan X.D."/>
            <person name="Zhao L."/>
            <person name="Wei J.T."/>
            <person name="Ye R.Z."/>
            <person name="Que T.C."/>
            <person name="Du C.H."/>
            <person name="Zhou Y.H."/>
            <person name="Cheng J.X."/>
            <person name="Dai P.F."/>
            <person name="Guo W.B."/>
            <person name="Han X.H."/>
            <person name="Huang E.J."/>
            <person name="Li L.F."/>
            <person name="Wei W."/>
            <person name="Gao Y.C."/>
            <person name="Liu J.Z."/>
            <person name="Shao H.Z."/>
            <person name="Wang X."/>
            <person name="Wang C.C."/>
            <person name="Yang T.C."/>
            <person name="Huo Q.B."/>
            <person name="Li W."/>
            <person name="Chen H.Y."/>
            <person name="Chen S.E."/>
            <person name="Zhou L.G."/>
            <person name="Ni X.B."/>
            <person name="Tian J.H."/>
            <person name="Sheng Y."/>
            <person name="Liu T."/>
            <person name="Pan Y.S."/>
            <person name="Xia L.Y."/>
            <person name="Li J."/>
            <person name="Zhao F."/>
            <person name="Cao W.C."/>
        </authorList>
    </citation>
    <scope>NUCLEOTIDE SEQUENCE</scope>
    <source>
        <strain evidence="2">Rmic-2018</strain>
    </source>
</reference>
<dbReference type="PANTHER" id="PTHR11139">
    <property type="entry name" value="ATAXIA TELANGIECTASIA MUTATED ATM -RELATED"/>
    <property type="match status" value="1"/>
</dbReference>
<dbReference type="EMBL" id="JABSTU010000011">
    <property type="protein sequence ID" value="KAH8009831.1"/>
    <property type="molecule type" value="Genomic_DNA"/>
</dbReference>
<accession>A0A9J6D7S1</accession>
<protein>
    <recommendedName>
        <fullName evidence="1">PI3K/PI4K catalytic domain-containing protein</fullName>
    </recommendedName>
</protein>
<dbReference type="GO" id="GO:0006281">
    <property type="term" value="P:DNA repair"/>
    <property type="evidence" value="ECO:0007669"/>
    <property type="project" value="TreeGrafter"/>
</dbReference>
<organism evidence="2 3">
    <name type="scientific">Rhipicephalus microplus</name>
    <name type="common">Cattle tick</name>
    <name type="synonym">Boophilus microplus</name>
    <dbReference type="NCBI Taxonomy" id="6941"/>
    <lineage>
        <taxon>Eukaryota</taxon>
        <taxon>Metazoa</taxon>
        <taxon>Ecdysozoa</taxon>
        <taxon>Arthropoda</taxon>
        <taxon>Chelicerata</taxon>
        <taxon>Arachnida</taxon>
        <taxon>Acari</taxon>
        <taxon>Parasitiformes</taxon>
        <taxon>Ixodida</taxon>
        <taxon>Ixodoidea</taxon>
        <taxon>Ixodidae</taxon>
        <taxon>Rhipicephalinae</taxon>
        <taxon>Rhipicephalus</taxon>
        <taxon>Boophilus</taxon>
    </lineage>
</organism>
<proteinExistence type="predicted"/>
<gene>
    <name evidence="2" type="ORF">HPB51_020179</name>
</gene>
<dbReference type="InterPro" id="IPR011009">
    <property type="entry name" value="Kinase-like_dom_sf"/>
</dbReference>
<evidence type="ECO:0000313" key="3">
    <source>
        <dbReference type="Proteomes" id="UP000821866"/>
    </source>
</evidence>
<keyword evidence="3" id="KW-1185">Reference proteome</keyword>
<dbReference type="SUPFAM" id="SSF56112">
    <property type="entry name" value="Protein kinase-like (PK-like)"/>
    <property type="match status" value="1"/>
</dbReference>
<dbReference type="AlphaFoldDB" id="A0A9J6D7S1"/>
<comment type="caution">
    <text evidence="2">The sequence shown here is derived from an EMBL/GenBank/DDBJ whole genome shotgun (WGS) entry which is preliminary data.</text>
</comment>
<dbReference type="InterPro" id="IPR050517">
    <property type="entry name" value="DDR_Repair_Kinase"/>
</dbReference>
<dbReference type="PANTHER" id="PTHR11139:SF1">
    <property type="entry name" value="TRANSFORMATION_TRANSCRIPTION DOMAIN-ASSOCIATED PROTEIN"/>
    <property type="match status" value="1"/>
</dbReference>
<feature type="domain" description="PI3K/PI4K catalytic" evidence="1">
    <location>
        <begin position="94"/>
        <end position="216"/>
    </location>
</feature>
<sequence>MGGVNGVGVFDGRAPAMNESSSLMMSHRPADGECVVMGLLCYLPPPEPARDVPTTERHVFPRSFFLPNSLSLPITVFMMNKRHSHYYVRVARFMPRVEIVQKYNTAARRLYLRGQNGKIYPYLVVNDACLSDARREERVLQLLRMLNNLLDKQKETARRFLHLAVPRVVAVSPQMRLVEDNPASISLLHIYKQNDVLDEELRYFVALLLGKALVSA</sequence>